<dbReference type="GO" id="GO:0016758">
    <property type="term" value="F:hexosyltransferase activity"/>
    <property type="evidence" value="ECO:0007669"/>
    <property type="project" value="InterPro"/>
</dbReference>
<evidence type="ECO:0000259" key="1">
    <source>
        <dbReference type="Pfam" id="PF04101"/>
    </source>
</evidence>
<dbReference type="EMBL" id="KF116757">
    <property type="protein sequence ID" value="AIA84004.1"/>
    <property type="molecule type" value="Genomic_DNA"/>
</dbReference>
<dbReference type="Pfam" id="PF04101">
    <property type="entry name" value="Glyco_tran_28_C"/>
    <property type="match status" value="1"/>
</dbReference>
<dbReference type="InterPro" id="IPR007235">
    <property type="entry name" value="Glyco_trans_28_C"/>
</dbReference>
<sequence>MTFADTPLPRAEVTGMPLRPQIEQLDRVAARQEAVQFFGLDPELPTLLVTGGSLGAATLNHAFVSAATALTEAGWQVVHIGGDRLDV</sequence>
<dbReference type="AlphaFoldDB" id="A0A060BM98"/>
<dbReference type="Gene3D" id="3.40.50.2000">
    <property type="entry name" value="Glycogen Phosphorylase B"/>
    <property type="match status" value="2"/>
</dbReference>
<proteinExistence type="predicted"/>
<protein>
    <submittedName>
        <fullName evidence="2">CAZy families GT28 protein</fullName>
    </submittedName>
</protein>
<name>A0A060BM98_9MICO</name>
<feature type="non-terminal residue" evidence="2">
    <location>
        <position position="87"/>
    </location>
</feature>
<evidence type="ECO:0000313" key="2">
    <source>
        <dbReference type="EMBL" id="AIA84004.1"/>
    </source>
</evidence>
<reference evidence="2" key="1">
    <citation type="journal article" date="2013" name="Environ. Microbiol.">
        <title>Seasonally variable intestinal metagenomes of the red palm weevil (Rhynchophorus ferrugineus).</title>
        <authorList>
            <person name="Jia S."/>
            <person name="Zhang X."/>
            <person name="Zhang G."/>
            <person name="Yin A."/>
            <person name="Zhang S."/>
            <person name="Li F."/>
            <person name="Wang L."/>
            <person name="Zhao D."/>
            <person name="Yun Q."/>
            <person name="Tala"/>
            <person name="Wang J."/>
            <person name="Sun G."/>
            <person name="Baabdullah M."/>
            <person name="Yu X."/>
            <person name="Hu S."/>
            <person name="Al-Mssallem I.S."/>
            <person name="Yu J."/>
        </authorList>
    </citation>
    <scope>NUCLEOTIDE SEQUENCE</scope>
</reference>
<feature type="domain" description="Glycosyl transferase family 28 C-terminal" evidence="1">
    <location>
        <begin position="46"/>
        <end position="84"/>
    </location>
</feature>
<accession>A0A060BM98</accession>
<organism evidence="2">
    <name type="scientific">uncultured Leifsonia sp</name>
    <dbReference type="NCBI Taxonomy" id="340359"/>
    <lineage>
        <taxon>Bacteria</taxon>
        <taxon>Bacillati</taxon>
        <taxon>Actinomycetota</taxon>
        <taxon>Actinomycetes</taxon>
        <taxon>Micrococcales</taxon>
        <taxon>Microbacteriaceae</taxon>
        <taxon>Leifsonia</taxon>
        <taxon>environmental samples</taxon>
    </lineage>
</organism>
<dbReference type="SUPFAM" id="SSF53756">
    <property type="entry name" value="UDP-Glycosyltransferase/glycogen phosphorylase"/>
    <property type="match status" value="1"/>
</dbReference>